<dbReference type="Pfam" id="PF18712">
    <property type="entry name" value="DUF5644"/>
    <property type="match status" value="1"/>
</dbReference>
<dbReference type="STRING" id="1193502.SHALO_1317"/>
<dbReference type="Gene3D" id="1.10.1060.20">
    <property type="match status" value="1"/>
</dbReference>
<dbReference type="InterPro" id="IPR041543">
    <property type="entry name" value="DUF5644"/>
</dbReference>
<evidence type="ECO:0000313" key="3">
    <source>
        <dbReference type="Proteomes" id="UP000094609"/>
    </source>
</evidence>
<reference evidence="3" key="1">
    <citation type="submission" date="2016-08" db="EMBL/GenBank/DDBJ databases">
        <title>Complete genome sequence of the organohalide-respiring Epsilonproteobacterium Sulfurospirillum halorespirans.</title>
        <authorList>
            <person name="Goris T."/>
            <person name="Zimmermann J."/>
            <person name="Schenz B."/>
            <person name="Lemos M."/>
            <person name="Hackermueller J."/>
            <person name="Diekert G."/>
        </authorList>
    </citation>
    <scope>NUCLEOTIDE SEQUENCE [LARGE SCALE GENOMIC DNA]</scope>
    <source>
        <strain>DSM 13726</strain>
        <strain evidence="3">PCE-M2</strain>
    </source>
</reference>
<gene>
    <name evidence="2" type="ORF">SHALO_1317</name>
</gene>
<protein>
    <recommendedName>
        <fullName evidence="1">DUF5644 domain-containing protein</fullName>
    </recommendedName>
</protein>
<dbReference type="KEGG" id="shal:SHALO_1317"/>
<accession>A0A1D7TJA3</accession>
<dbReference type="InterPro" id="IPR012675">
    <property type="entry name" value="Beta-grasp_dom_sf"/>
</dbReference>
<dbReference type="PATRIC" id="fig|1193502.14.peg.1337"/>
<evidence type="ECO:0000313" key="2">
    <source>
        <dbReference type="EMBL" id="AOO65095.1"/>
    </source>
</evidence>
<dbReference type="Proteomes" id="UP000094609">
    <property type="component" value="Chromosome"/>
</dbReference>
<sequence length="225" mass="26114">MECKLELSVFRFDAKTDFLPYYKKHFITIDRSLTLNDLLLKIKAEDVSFDYPKGDLAALKINGKALFSNVSIDGLINSFGKSLTLEPLSTKRVIKDMIINTDDFYQRFDLLDAFVDGKDRPLYAHYIIYYYASSVLDLLENYQGDALFAFAYDMIQKHPERKREILEVIANDQSGIFLHVRLCTKIYPCGAEVEKKITELKNDVMKHRPFLNPLVEKFSHHLDLL</sequence>
<dbReference type="RefSeq" id="WP_069477906.1">
    <property type="nucleotide sequence ID" value="NZ_CP017111.1"/>
</dbReference>
<organism evidence="2 3">
    <name type="scientific">Sulfurospirillum halorespirans DSM 13726</name>
    <dbReference type="NCBI Taxonomy" id="1193502"/>
    <lineage>
        <taxon>Bacteria</taxon>
        <taxon>Pseudomonadati</taxon>
        <taxon>Campylobacterota</taxon>
        <taxon>Epsilonproteobacteria</taxon>
        <taxon>Campylobacterales</taxon>
        <taxon>Sulfurospirillaceae</taxon>
        <taxon>Sulfurospirillum</taxon>
    </lineage>
</organism>
<evidence type="ECO:0000259" key="1">
    <source>
        <dbReference type="Pfam" id="PF18712"/>
    </source>
</evidence>
<keyword evidence="3" id="KW-1185">Reference proteome</keyword>
<proteinExistence type="predicted"/>
<dbReference type="AlphaFoldDB" id="A0A1D7TJA3"/>
<feature type="domain" description="DUF5644" evidence="1">
    <location>
        <begin position="102"/>
        <end position="206"/>
    </location>
</feature>
<dbReference type="Gene3D" id="3.10.20.30">
    <property type="match status" value="1"/>
</dbReference>
<name>A0A1D7TJA3_9BACT</name>
<dbReference type="EMBL" id="CP017111">
    <property type="protein sequence ID" value="AOO65095.1"/>
    <property type="molecule type" value="Genomic_DNA"/>
</dbReference>